<evidence type="ECO:0000256" key="1">
    <source>
        <dbReference type="SAM" id="Coils"/>
    </source>
</evidence>
<dbReference type="InParanoid" id="A0A0G4F1B9"/>
<gene>
    <name evidence="3" type="ORF">Vbra_14144</name>
</gene>
<keyword evidence="1" id="KW-0175">Coiled coil</keyword>
<dbReference type="InterPro" id="IPR006571">
    <property type="entry name" value="TLDc_dom"/>
</dbReference>
<dbReference type="PhylomeDB" id="A0A0G4F1B9"/>
<dbReference type="InterPro" id="IPR011333">
    <property type="entry name" value="SKP1/BTB/POZ_sf"/>
</dbReference>
<evidence type="ECO:0000313" key="4">
    <source>
        <dbReference type="Proteomes" id="UP000041254"/>
    </source>
</evidence>
<dbReference type="AlphaFoldDB" id="A0A0G4F1B9"/>
<dbReference type="Gene3D" id="3.30.710.10">
    <property type="entry name" value="Potassium Channel Kv1.1, Chain A"/>
    <property type="match status" value="1"/>
</dbReference>
<dbReference type="EMBL" id="CDMY01000356">
    <property type="protein sequence ID" value="CEM05174.1"/>
    <property type="molecule type" value="Genomic_DNA"/>
</dbReference>
<proteinExistence type="predicted"/>
<sequence>MSRVGLTGLPSVDCPLQSLTGKVESVVRDLKRRRELVERKRKELDEYVRASGWRDIRGDPKDILVVNVGGEGFTVPRSTLTCVSESLLCDLFSGAFDHMLVPYQPAAPTSPPSSPTSPSACSSTPPNPIFLDVDPTAFRAILRVLVAYEHDNLLSLEPRKSEKEDPSVVFYFDLLLSRPTGGDDSGSPAAASTPCMRALQRLSSDKEVTPVLQTILDDVQEIASAVEGLERDVMREEESLKEGRKTWERRLRRAGMFLMSEGEGVRSVSCLGVTVATCLSTLSVCGEDSNLYFRFCKWNPTLLNASPDYFARAVDYYRRKRLAPHSVVCLPSLKGDDKEGLFRALGMYGTFPDLVGTSALLTGATALSSLSAYLSQALNTPIKTIECLYRASKDGWAFPDLERKMQGKGPFVLLLSPKPPSQEGDNGRREQGRGMVGAFVDQPFIATAPGLARMASFTREFCFTVTEGGLLEPVFPLALENHLTCRIGSGSITIHQESSHSKDDHISGAFHLAFAGGQMGTCRVRVGKGQTGHVWEALGMGARMELEGESGAAEREVEFATRDVEVFIVER</sequence>
<dbReference type="Proteomes" id="UP000041254">
    <property type="component" value="Unassembled WGS sequence"/>
</dbReference>
<feature type="domain" description="TLDc" evidence="2">
    <location>
        <begin position="367"/>
        <end position="445"/>
    </location>
</feature>
<protein>
    <recommendedName>
        <fullName evidence="2">TLDc domain-containing protein</fullName>
    </recommendedName>
</protein>
<dbReference type="Pfam" id="PF07534">
    <property type="entry name" value="TLD"/>
    <property type="match status" value="1"/>
</dbReference>
<dbReference type="VEuPathDB" id="CryptoDB:Vbra_14144"/>
<reference evidence="3 4" key="1">
    <citation type="submission" date="2014-11" db="EMBL/GenBank/DDBJ databases">
        <authorList>
            <person name="Zhu J."/>
            <person name="Qi W."/>
            <person name="Song R."/>
        </authorList>
    </citation>
    <scope>NUCLEOTIDE SEQUENCE [LARGE SCALE GENOMIC DNA]</scope>
</reference>
<name>A0A0G4F1B9_VITBC</name>
<evidence type="ECO:0000313" key="3">
    <source>
        <dbReference type="EMBL" id="CEM05174.1"/>
    </source>
</evidence>
<feature type="coiled-coil region" evidence="1">
    <location>
        <begin position="219"/>
        <end position="246"/>
    </location>
</feature>
<keyword evidence="4" id="KW-1185">Reference proteome</keyword>
<organism evidence="3 4">
    <name type="scientific">Vitrella brassicaformis (strain CCMP3155)</name>
    <dbReference type="NCBI Taxonomy" id="1169540"/>
    <lineage>
        <taxon>Eukaryota</taxon>
        <taxon>Sar</taxon>
        <taxon>Alveolata</taxon>
        <taxon>Colpodellida</taxon>
        <taxon>Vitrellaceae</taxon>
        <taxon>Vitrella</taxon>
    </lineage>
</organism>
<dbReference type="SUPFAM" id="SSF54695">
    <property type="entry name" value="POZ domain"/>
    <property type="match status" value="1"/>
</dbReference>
<accession>A0A0G4F1B9</accession>
<evidence type="ECO:0000259" key="2">
    <source>
        <dbReference type="Pfam" id="PF07534"/>
    </source>
</evidence>